<sequence length="56" mass="6692">MPKDPYMLLSFVNTQLRDTYHSLSDLCQSFQVKEREIIDKLSAVDYDYDEKLNQFV</sequence>
<keyword evidence="2" id="KW-1185">Reference proteome</keyword>
<dbReference type="AlphaFoldDB" id="A0A7M2RHD6"/>
<dbReference type="RefSeq" id="WP_193735858.1">
    <property type="nucleotide sequence ID" value="NZ_CP063304.1"/>
</dbReference>
<dbReference type="KEGG" id="bliq:INP51_00700"/>
<dbReference type="InterPro" id="IPR025346">
    <property type="entry name" value="DUF4250"/>
</dbReference>
<accession>A0A7M2RHD6</accession>
<dbReference type="EMBL" id="CP063304">
    <property type="protein sequence ID" value="QOV19538.1"/>
    <property type="molecule type" value="Genomic_DNA"/>
</dbReference>
<gene>
    <name evidence="1" type="ORF">INP51_00700</name>
</gene>
<proteinExistence type="predicted"/>
<protein>
    <submittedName>
        <fullName evidence="1">DUF4250 domain-containing protein</fullName>
    </submittedName>
</protein>
<evidence type="ECO:0000313" key="2">
    <source>
        <dbReference type="Proteomes" id="UP000593601"/>
    </source>
</evidence>
<organism evidence="1 2">
    <name type="scientific">Blautia liquoris</name>
    <dbReference type="NCBI Taxonomy" id="2779518"/>
    <lineage>
        <taxon>Bacteria</taxon>
        <taxon>Bacillati</taxon>
        <taxon>Bacillota</taxon>
        <taxon>Clostridia</taxon>
        <taxon>Lachnospirales</taxon>
        <taxon>Lachnospiraceae</taxon>
        <taxon>Blautia</taxon>
    </lineage>
</organism>
<dbReference type="Pfam" id="PF14056">
    <property type="entry name" value="DUF4250"/>
    <property type="match status" value="1"/>
</dbReference>
<name>A0A7M2RHD6_9FIRM</name>
<evidence type="ECO:0000313" key="1">
    <source>
        <dbReference type="EMBL" id="QOV19538.1"/>
    </source>
</evidence>
<reference evidence="1 2" key="1">
    <citation type="submission" date="2020-10" db="EMBL/GenBank/DDBJ databases">
        <title>Blautia liquoris sp.nov., isolated from the mud in a fermentation cellar used for the production of Chinese strong-flavoured liquor.</title>
        <authorList>
            <person name="Lu L."/>
        </authorList>
    </citation>
    <scope>NUCLEOTIDE SEQUENCE [LARGE SCALE GENOMIC DNA]</scope>
    <source>
        <strain evidence="1 2">LZLJ-3</strain>
    </source>
</reference>
<dbReference type="Proteomes" id="UP000593601">
    <property type="component" value="Chromosome"/>
</dbReference>